<dbReference type="Pfam" id="PF00535">
    <property type="entry name" value="Glycos_transf_2"/>
    <property type="match status" value="1"/>
</dbReference>
<dbReference type="SUPFAM" id="SSF53448">
    <property type="entry name" value="Nucleotide-diphospho-sugar transferases"/>
    <property type="match status" value="1"/>
</dbReference>
<name>A0A963YU52_9PROT</name>
<reference evidence="2" key="1">
    <citation type="journal article" date="2021" name="Microorganisms">
        <title>Acidisoma silvae sp. nov. and Acidisomacellulosilytica sp. nov., Two Acidophilic Bacteria Isolated from Decaying Wood, Hydrolyzing Cellulose and Producing Poly-3-hydroxybutyrate.</title>
        <authorList>
            <person name="Mieszkin S."/>
            <person name="Pouder E."/>
            <person name="Uroz S."/>
            <person name="Simon-Colin C."/>
            <person name="Alain K."/>
        </authorList>
    </citation>
    <scope>NUCLEOTIDE SEQUENCE</scope>
    <source>
        <strain evidence="2">HW T2.11</strain>
    </source>
</reference>
<evidence type="ECO:0000313" key="2">
    <source>
        <dbReference type="EMBL" id="MCB8876470.1"/>
    </source>
</evidence>
<dbReference type="CDD" id="cd04179">
    <property type="entry name" value="DPM_DPG-synthase_like"/>
    <property type="match status" value="1"/>
</dbReference>
<feature type="domain" description="Glycosyltransferase 2-like" evidence="1">
    <location>
        <begin position="8"/>
        <end position="169"/>
    </location>
</feature>
<dbReference type="InterPro" id="IPR001173">
    <property type="entry name" value="Glyco_trans_2-like"/>
</dbReference>
<dbReference type="InterPro" id="IPR050256">
    <property type="entry name" value="Glycosyltransferase_2"/>
</dbReference>
<dbReference type="AlphaFoldDB" id="A0A963YU52"/>
<dbReference type="PANTHER" id="PTHR48090:SF7">
    <property type="entry name" value="RFBJ PROTEIN"/>
    <property type="match status" value="1"/>
</dbReference>
<evidence type="ECO:0000313" key="3">
    <source>
        <dbReference type="Proteomes" id="UP000708298"/>
    </source>
</evidence>
<keyword evidence="3" id="KW-1185">Reference proteome</keyword>
<comment type="caution">
    <text evidence="2">The sequence shown here is derived from an EMBL/GenBank/DDBJ whole genome shotgun (WGS) entry which is preliminary data.</text>
</comment>
<accession>A0A963YU52</accession>
<sequence>MLLGRRVTVVLPAYNAERTLLRTIAEIPRHIVDDIILTDDASQDRTVDVAKALSLFTLCHEQNCGYGANQKTCYAAALARGADIVVMLHPDYQYSPKLVSAMASMIASDHYDVVLGSRMLGRDALKGGMPLYKYVANRALTRAQNFLLAQNLSEYHTGYRAWSRQVLERLPLLRCSNDFVFDNQMLALSVDAGYRIGEISCPTRYFGEASSINFHRSVTYGLGVLATSIDYRLSRMGLRGSGLFDSDDDDGRLAPAPIYNRAVAGLSQKAAI</sequence>
<reference evidence="2" key="2">
    <citation type="submission" date="2021-01" db="EMBL/GenBank/DDBJ databases">
        <authorList>
            <person name="Mieszkin S."/>
            <person name="Pouder E."/>
            <person name="Alain K."/>
        </authorList>
    </citation>
    <scope>NUCLEOTIDE SEQUENCE</scope>
    <source>
        <strain evidence="2">HW T2.11</strain>
    </source>
</reference>
<dbReference type="RefSeq" id="WP_227322125.1">
    <property type="nucleotide sequence ID" value="NZ_JAESVB010000006.1"/>
</dbReference>
<dbReference type="PANTHER" id="PTHR48090">
    <property type="entry name" value="UNDECAPRENYL-PHOSPHATE 4-DEOXY-4-FORMAMIDO-L-ARABINOSE TRANSFERASE-RELATED"/>
    <property type="match status" value="1"/>
</dbReference>
<organism evidence="2 3">
    <name type="scientific">Acidisoma silvae</name>
    <dbReference type="NCBI Taxonomy" id="2802396"/>
    <lineage>
        <taxon>Bacteria</taxon>
        <taxon>Pseudomonadati</taxon>
        <taxon>Pseudomonadota</taxon>
        <taxon>Alphaproteobacteria</taxon>
        <taxon>Acetobacterales</taxon>
        <taxon>Acidocellaceae</taxon>
        <taxon>Acidisoma</taxon>
    </lineage>
</organism>
<protein>
    <submittedName>
        <fullName evidence="2">Glycosyltransferase family 2 protein</fullName>
    </submittedName>
</protein>
<proteinExistence type="predicted"/>
<evidence type="ECO:0000259" key="1">
    <source>
        <dbReference type="Pfam" id="PF00535"/>
    </source>
</evidence>
<dbReference type="InterPro" id="IPR029044">
    <property type="entry name" value="Nucleotide-diphossugar_trans"/>
</dbReference>
<dbReference type="EMBL" id="JAESVB010000006">
    <property type="protein sequence ID" value="MCB8876470.1"/>
    <property type="molecule type" value="Genomic_DNA"/>
</dbReference>
<gene>
    <name evidence="2" type="ORF">ASILVAE211_14855</name>
</gene>
<dbReference type="Gene3D" id="3.90.550.10">
    <property type="entry name" value="Spore Coat Polysaccharide Biosynthesis Protein SpsA, Chain A"/>
    <property type="match status" value="1"/>
</dbReference>
<dbReference type="Proteomes" id="UP000708298">
    <property type="component" value="Unassembled WGS sequence"/>
</dbReference>